<sequence length="63" mass="7207">MKAIKERSATNFQASALYDLILTVNIEAKEELLIATDYATHFHLIIILFRNKSAPPLYLCQLQ</sequence>
<organism evidence="1 2">
    <name type="scientific">Cyphomyrmex costatus</name>
    <dbReference type="NCBI Taxonomy" id="456900"/>
    <lineage>
        <taxon>Eukaryota</taxon>
        <taxon>Metazoa</taxon>
        <taxon>Ecdysozoa</taxon>
        <taxon>Arthropoda</taxon>
        <taxon>Hexapoda</taxon>
        <taxon>Insecta</taxon>
        <taxon>Pterygota</taxon>
        <taxon>Neoptera</taxon>
        <taxon>Endopterygota</taxon>
        <taxon>Hymenoptera</taxon>
        <taxon>Apocrita</taxon>
        <taxon>Aculeata</taxon>
        <taxon>Formicoidea</taxon>
        <taxon>Formicidae</taxon>
        <taxon>Myrmicinae</taxon>
        <taxon>Cyphomyrmex</taxon>
    </lineage>
</organism>
<protein>
    <submittedName>
        <fullName evidence="1">Uncharacterized protein</fullName>
    </submittedName>
</protein>
<name>A0A195C532_9HYME</name>
<dbReference type="Proteomes" id="UP000078542">
    <property type="component" value="Unassembled WGS sequence"/>
</dbReference>
<evidence type="ECO:0000313" key="2">
    <source>
        <dbReference type="Proteomes" id="UP000078542"/>
    </source>
</evidence>
<dbReference type="EMBL" id="KQ978251">
    <property type="protein sequence ID" value="KYM95979.1"/>
    <property type="molecule type" value="Genomic_DNA"/>
</dbReference>
<proteinExistence type="predicted"/>
<keyword evidence="2" id="KW-1185">Reference proteome</keyword>
<dbReference type="AlphaFoldDB" id="A0A195C532"/>
<reference evidence="1 2" key="1">
    <citation type="submission" date="2016-03" db="EMBL/GenBank/DDBJ databases">
        <title>Cyphomyrmex costatus WGS genome.</title>
        <authorList>
            <person name="Nygaard S."/>
            <person name="Hu H."/>
            <person name="Boomsma J."/>
            <person name="Zhang G."/>
        </authorList>
    </citation>
    <scope>NUCLEOTIDE SEQUENCE [LARGE SCALE GENOMIC DNA]</scope>
    <source>
        <strain evidence="1">MS0001</strain>
        <tissue evidence="1">Whole body</tissue>
    </source>
</reference>
<gene>
    <name evidence="1" type="ORF">ALC62_13427</name>
</gene>
<accession>A0A195C532</accession>
<evidence type="ECO:0000313" key="1">
    <source>
        <dbReference type="EMBL" id="KYM95979.1"/>
    </source>
</evidence>